<comment type="similarity">
    <text evidence="8">Belongs to the insect chemoreceptor superfamily. Gustatory receptor (GR) family.</text>
</comment>
<comment type="caution">
    <text evidence="8">Lacks conserved residue(s) required for the propagation of feature annotation.</text>
</comment>
<dbReference type="GO" id="GO:0008049">
    <property type="term" value="P:male courtship behavior"/>
    <property type="evidence" value="ECO:0007669"/>
    <property type="project" value="TreeGrafter"/>
</dbReference>
<evidence type="ECO:0000256" key="3">
    <source>
        <dbReference type="ARBA" id="ARBA00022692"/>
    </source>
</evidence>
<protein>
    <recommendedName>
        <fullName evidence="8">Gustatory receptor</fullName>
    </recommendedName>
</protein>
<sequence length="371" mass="44023">MELVEVFNPYFNVFRIFGICLQTPGMSHCEKILSYIFSIIGLICVTVLSTIQYYNNNPATGKDILNYIQGICLHITHFVVIIETLFTQKQQLQFWYYLQKLEGYFKKDLEYAQRCYITCKRNVIKKFWLLTGFSILIETSLFTLLYIFDKTQEKSIEDLQSWCLLILGVIVGRFRHLSHIFVIDILKVHIEIFNNSLAKLSRKNFKNFHKESIIEELNFIKFRHTYIWEICRNINLSHFWSQICNIFINFLQLTCICYYIYYHIVFRQFKIIAHTFLLHLPILSHLYILMQSSENLQIEAQKSSTFLHSLLRKSSKDVSPLLKNYIMDLSLQMHHEKINIGFGRIFTLNIAFMCGMIGTIATYFVIAIQFF</sequence>
<keyword evidence="3 8" id="KW-0812">Transmembrane</keyword>
<dbReference type="GO" id="GO:0007165">
    <property type="term" value="P:signal transduction"/>
    <property type="evidence" value="ECO:0007669"/>
    <property type="project" value="UniProtKB-KW"/>
</dbReference>
<evidence type="ECO:0000256" key="6">
    <source>
        <dbReference type="ARBA" id="ARBA00023170"/>
    </source>
</evidence>
<feature type="transmembrane region" description="Helical" evidence="8">
    <location>
        <begin position="32"/>
        <end position="54"/>
    </location>
</feature>
<dbReference type="InterPro" id="IPR013604">
    <property type="entry name" value="7TM_chemorcpt"/>
</dbReference>
<dbReference type="PANTHER" id="PTHR21143">
    <property type="entry name" value="INVERTEBRATE GUSTATORY RECEPTOR"/>
    <property type="match status" value="1"/>
</dbReference>
<feature type="transmembrane region" description="Helical" evidence="8">
    <location>
        <begin position="66"/>
        <end position="86"/>
    </location>
</feature>
<evidence type="ECO:0000256" key="1">
    <source>
        <dbReference type="ARBA" id="ARBA00004651"/>
    </source>
</evidence>
<dbReference type="PANTHER" id="PTHR21143:SF133">
    <property type="entry name" value="GUSTATORY AND PHEROMONE RECEPTOR 32A-RELATED"/>
    <property type="match status" value="1"/>
</dbReference>
<reference evidence="9" key="1">
    <citation type="submission" date="2022-08" db="UniProtKB">
        <authorList>
            <consortium name="EnsemblMetazoa"/>
        </authorList>
    </citation>
    <scope>IDENTIFICATION</scope>
    <source>
        <strain evidence="9">Israel</strain>
    </source>
</reference>
<dbReference type="GO" id="GO:0005886">
    <property type="term" value="C:plasma membrane"/>
    <property type="evidence" value="ECO:0007669"/>
    <property type="project" value="UniProtKB-SubCell"/>
</dbReference>
<comment type="subcellular location">
    <subcellularLocation>
        <location evidence="1 8">Cell membrane</location>
        <topology evidence="1 8">Multi-pass membrane protein</topology>
    </subcellularLocation>
</comment>
<keyword evidence="2 8" id="KW-1003">Cell membrane</keyword>
<organism evidence="9 10">
    <name type="scientific">Phlebotomus papatasi</name>
    <name type="common">Sandfly</name>
    <dbReference type="NCBI Taxonomy" id="29031"/>
    <lineage>
        <taxon>Eukaryota</taxon>
        <taxon>Metazoa</taxon>
        <taxon>Ecdysozoa</taxon>
        <taxon>Arthropoda</taxon>
        <taxon>Hexapoda</taxon>
        <taxon>Insecta</taxon>
        <taxon>Pterygota</taxon>
        <taxon>Neoptera</taxon>
        <taxon>Endopterygota</taxon>
        <taxon>Diptera</taxon>
        <taxon>Nematocera</taxon>
        <taxon>Psychodoidea</taxon>
        <taxon>Psychodidae</taxon>
        <taxon>Phlebotomus</taxon>
        <taxon>Phlebotomus</taxon>
    </lineage>
</organism>
<dbReference type="AlphaFoldDB" id="A0A3F2ZEI6"/>
<evidence type="ECO:0000313" key="9">
    <source>
        <dbReference type="EnsemblMetazoa" id="PPAI013221-PA"/>
    </source>
</evidence>
<evidence type="ECO:0000256" key="8">
    <source>
        <dbReference type="RuleBase" id="RU363108"/>
    </source>
</evidence>
<keyword evidence="6 8" id="KW-0675">Receptor</keyword>
<dbReference type="VEuPathDB" id="VectorBase:PPAI013221"/>
<comment type="function">
    <text evidence="8">Gustatory receptor which mediates acceptance or avoidance behavior, depending on its substrates.</text>
</comment>
<evidence type="ECO:0000313" key="10">
    <source>
        <dbReference type="Proteomes" id="UP000092462"/>
    </source>
</evidence>
<keyword evidence="4 8" id="KW-1133">Transmembrane helix</keyword>
<proteinExistence type="inferred from homology"/>
<dbReference type="GO" id="GO:0043025">
    <property type="term" value="C:neuronal cell body"/>
    <property type="evidence" value="ECO:0007669"/>
    <property type="project" value="TreeGrafter"/>
</dbReference>
<evidence type="ECO:0000256" key="2">
    <source>
        <dbReference type="ARBA" id="ARBA00022475"/>
    </source>
</evidence>
<evidence type="ECO:0000256" key="7">
    <source>
        <dbReference type="ARBA" id="ARBA00023224"/>
    </source>
</evidence>
<keyword evidence="7 8" id="KW-0807">Transducer</keyword>
<dbReference type="Pfam" id="PF08395">
    <property type="entry name" value="7tm_7"/>
    <property type="match status" value="1"/>
</dbReference>
<evidence type="ECO:0000256" key="4">
    <source>
        <dbReference type="ARBA" id="ARBA00022989"/>
    </source>
</evidence>
<feature type="transmembrane region" description="Helical" evidence="8">
    <location>
        <begin position="127"/>
        <end position="147"/>
    </location>
</feature>
<keyword evidence="5 8" id="KW-0472">Membrane</keyword>
<dbReference type="Proteomes" id="UP000092462">
    <property type="component" value="Unassembled WGS sequence"/>
</dbReference>
<dbReference type="EMBL" id="AJVK01031539">
    <property type="status" value="NOT_ANNOTATED_CDS"/>
    <property type="molecule type" value="Genomic_DNA"/>
</dbReference>
<dbReference type="GO" id="GO:0030425">
    <property type="term" value="C:dendrite"/>
    <property type="evidence" value="ECO:0007669"/>
    <property type="project" value="TreeGrafter"/>
</dbReference>
<accession>A0A3F2ZEI6</accession>
<dbReference type="GO" id="GO:0050909">
    <property type="term" value="P:sensory perception of taste"/>
    <property type="evidence" value="ECO:0007669"/>
    <property type="project" value="InterPro"/>
</dbReference>
<dbReference type="GO" id="GO:0030424">
    <property type="term" value="C:axon"/>
    <property type="evidence" value="ECO:0007669"/>
    <property type="project" value="TreeGrafter"/>
</dbReference>
<keyword evidence="10" id="KW-1185">Reference proteome</keyword>
<dbReference type="EnsemblMetazoa" id="PPAI013221-RA">
    <property type="protein sequence ID" value="PPAI013221-PA"/>
    <property type="gene ID" value="PPAI013221"/>
</dbReference>
<evidence type="ECO:0000256" key="5">
    <source>
        <dbReference type="ARBA" id="ARBA00023136"/>
    </source>
</evidence>
<name>A0A3F2ZEI6_PHLPP</name>
<feature type="transmembrane region" description="Helical" evidence="8">
    <location>
        <begin position="246"/>
        <end position="265"/>
    </location>
</feature>
<feature type="transmembrane region" description="Helical" evidence="8">
    <location>
        <begin position="346"/>
        <end position="370"/>
    </location>
</feature>
<dbReference type="GO" id="GO:0007635">
    <property type="term" value="P:chemosensory behavior"/>
    <property type="evidence" value="ECO:0007669"/>
    <property type="project" value="TreeGrafter"/>
</dbReference>